<reference evidence="2 3" key="1">
    <citation type="journal article" date="2016" name="Nat. Commun.">
        <title>Thousands of microbial genomes shed light on interconnected biogeochemical processes in an aquifer system.</title>
        <authorList>
            <person name="Anantharaman K."/>
            <person name="Brown C.T."/>
            <person name="Hug L.A."/>
            <person name="Sharon I."/>
            <person name="Castelle C.J."/>
            <person name="Probst A.J."/>
            <person name="Thomas B.C."/>
            <person name="Singh A."/>
            <person name="Wilkins M.J."/>
            <person name="Karaoz U."/>
            <person name="Brodie E.L."/>
            <person name="Williams K.H."/>
            <person name="Hubbard S.S."/>
            <person name="Banfield J.F."/>
        </authorList>
    </citation>
    <scope>NUCLEOTIDE SEQUENCE [LARGE SCALE GENOMIC DNA]</scope>
</reference>
<accession>A0A1F7GDX2</accession>
<keyword evidence="1" id="KW-0472">Membrane</keyword>
<sequence>MLFASIYYVGRSHPHNLFHISLFFVLNLFILAGILINKIKATGNKLFLLTSLFIMLVAYPAYQRQEALTSVFKEKMRLFRLGSIFIPETKQVFGNKYQQEIDLINKNFPDSKILILSDDDSYLYYLLQKKNYLNFNPQILNFAKSDLNFSLGQLLDECPKKIVADCRLFNRCQYSHPVNQTYVYVQPYIFEKLSGDCNIRYEPEQCTSHLCIGSAR</sequence>
<keyword evidence="1" id="KW-1133">Transmembrane helix</keyword>
<proteinExistence type="predicted"/>
<organism evidence="2 3">
    <name type="scientific">Candidatus Roizmanbacteria bacterium RIFCSPHIGHO2_01_FULL_39_12c</name>
    <dbReference type="NCBI Taxonomy" id="1802031"/>
    <lineage>
        <taxon>Bacteria</taxon>
        <taxon>Candidatus Roizmaniibacteriota</taxon>
    </lineage>
</organism>
<feature type="transmembrane region" description="Helical" evidence="1">
    <location>
        <begin position="46"/>
        <end position="62"/>
    </location>
</feature>
<protein>
    <submittedName>
        <fullName evidence="2">Uncharacterized protein</fullName>
    </submittedName>
</protein>
<dbReference type="AlphaFoldDB" id="A0A1F7GDX2"/>
<evidence type="ECO:0000256" key="1">
    <source>
        <dbReference type="SAM" id="Phobius"/>
    </source>
</evidence>
<evidence type="ECO:0000313" key="2">
    <source>
        <dbReference type="EMBL" id="OGK17079.1"/>
    </source>
</evidence>
<evidence type="ECO:0000313" key="3">
    <source>
        <dbReference type="Proteomes" id="UP000177208"/>
    </source>
</evidence>
<dbReference type="Proteomes" id="UP000177208">
    <property type="component" value="Unassembled WGS sequence"/>
</dbReference>
<comment type="caution">
    <text evidence="2">The sequence shown here is derived from an EMBL/GenBank/DDBJ whole genome shotgun (WGS) entry which is preliminary data.</text>
</comment>
<keyword evidence="1" id="KW-0812">Transmembrane</keyword>
<dbReference type="EMBL" id="MFZG01000013">
    <property type="protein sequence ID" value="OGK17079.1"/>
    <property type="molecule type" value="Genomic_DNA"/>
</dbReference>
<gene>
    <name evidence="2" type="ORF">A2774_05140</name>
</gene>
<feature type="transmembrane region" description="Helical" evidence="1">
    <location>
        <begin position="20"/>
        <end position="39"/>
    </location>
</feature>
<name>A0A1F7GDX2_9BACT</name>